<dbReference type="PANTHER" id="PTHR11451:SF44">
    <property type="entry name" value="THREONINE--TRNA LIGASE, CHLOROPLASTIC_MITOCHONDRIAL 2"/>
    <property type="match status" value="1"/>
</dbReference>
<evidence type="ECO:0000313" key="18">
    <source>
        <dbReference type="Proteomes" id="UP000590511"/>
    </source>
</evidence>
<organism evidence="17 18">
    <name type="scientific">Actinoplanes lobatus</name>
    <dbReference type="NCBI Taxonomy" id="113568"/>
    <lineage>
        <taxon>Bacteria</taxon>
        <taxon>Bacillati</taxon>
        <taxon>Actinomycetota</taxon>
        <taxon>Actinomycetes</taxon>
        <taxon>Micromonosporales</taxon>
        <taxon>Micromonosporaceae</taxon>
        <taxon>Actinoplanes</taxon>
    </lineage>
</organism>
<keyword evidence="8 14" id="KW-0862">Zinc</keyword>
<dbReference type="Pfam" id="PF00587">
    <property type="entry name" value="tRNA-synt_2b"/>
    <property type="match status" value="1"/>
</dbReference>
<dbReference type="PROSITE" id="PS50862">
    <property type="entry name" value="AA_TRNA_LIGASE_II"/>
    <property type="match status" value="1"/>
</dbReference>
<dbReference type="SUPFAM" id="SSF52954">
    <property type="entry name" value="Class II aaRS ABD-related"/>
    <property type="match status" value="1"/>
</dbReference>
<keyword evidence="12 14" id="KW-0030">Aminoacyl-tRNA synthetase</keyword>
<feature type="binding site" evidence="14">
    <location>
        <position position="353"/>
    </location>
    <ligand>
        <name>Zn(2+)</name>
        <dbReference type="ChEBI" id="CHEBI:29105"/>
        <note>catalytic</note>
    </ligand>
</feature>
<comment type="subunit">
    <text evidence="14">Homodimer.</text>
</comment>
<evidence type="ECO:0000256" key="10">
    <source>
        <dbReference type="ARBA" id="ARBA00022884"/>
    </source>
</evidence>
<dbReference type="SUPFAM" id="SSF55186">
    <property type="entry name" value="ThrRS/AlaRS common domain"/>
    <property type="match status" value="1"/>
</dbReference>
<evidence type="ECO:0000259" key="15">
    <source>
        <dbReference type="PROSITE" id="PS50862"/>
    </source>
</evidence>
<comment type="catalytic activity">
    <reaction evidence="13 14">
        <text>tRNA(Thr) + L-threonine + ATP = L-threonyl-tRNA(Thr) + AMP + diphosphate + H(+)</text>
        <dbReference type="Rhea" id="RHEA:24624"/>
        <dbReference type="Rhea" id="RHEA-COMP:9670"/>
        <dbReference type="Rhea" id="RHEA-COMP:9704"/>
        <dbReference type="ChEBI" id="CHEBI:15378"/>
        <dbReference type="ChEBI" id="CHEBI:30616"/>
        <dbReference type="ChEBI" id="CHEBI:33019"/>
        <dbReference type="ChEBI" id="CHEBI:57926"/>
        <dbReference type="ChEBI" id="CHEBI:78442"/>
        <dbReference type="ChEBI" id="CHEBI:78534"/>
        <dbReference type="ChEBI" id="CHEBI:456215"/>
        <dbReference type="EC" id="6.1.1.3"/>
    </reaction>
</comment>
<dbReference type="InterPro" id="IPR045864">
    <property type="entry name" value="aa-tRNA-synth_II/BPL/LPL"/>
</dbReference>
<feature type="domain" description="TGS" evidence="16">
    <location>
        <begin position="1"/>
        <end position="65"/>
    </location>
</feature>
<evidence type="ECO:0000256" key="1">
    <source>
        <dbReference type="ARBA" id="ARBA00004496"/>
    </source>
</evidence>
<dbReference type="CDD" id="cd00771">
    <property type="entry name" value="ThrRS_core"/>
    <property type="match status" value="1"/>
</dbReference>
<keyword evidence="7 14" id="KW-0547">Nucleotide-binding</keyword>
<dbReference type="PANTHER" id="PTHR11451">
    <property type="entry name" value="THREONINE-TRNA LIGASE"/>
    <property type="match status" value="1"/>
</dbReference>
<dbReference type="Pfam" id="PF07973">
    <property type="entry name" value="tRNA_SAD"/>
    <property type="match status" value="1"/>
</dbReference>
<dbReference type="FunFam" id="3.40.50.800:FF:000001">
    <property type="entry name" value="Threonine--tRNA ligase"/>
    <property type="match status" value="1"/>
</dbReference>
<dbReference type="InterPro" id="IPR012947">
    <property type="entry name" value="tRNA_SAD"/>
</dbReference>
<sequence length="665" mass="74041">MSAPRTPAVADPLVVPAGTTAADAVAAAGLPAHGPKAIVVVREAGGRLRDLNWAPAADAEVTPVAIDEPDGLDVLRHSTAHVLAQAVQDVFPDAKLGIGPPIRDGFYYDFDVEKPFQPEDLTKLEKRMQEIVKAGQTFHRREYGSLDEAKAELHAEPFKLELVDIKGDVDEEAAAVGAGELTHYDNLSKDGERVWGDLCRGPHLPSTRLIPAFKLMRSAAAYWRGSEKNPQLQRIYGTAWPSRDELKAYLNRLAEAERRDHRKLGSELDLFSFPDEIGSGLVVFHPKGGVIKREMEDYVRARHIEEGFQYVGSPHITKEGLFHTSGHLPYYKDTMFPPMELEGANYYLKAMNCPMHNLIFRSRGRSYRELPMRLFEFGTVYRYEKSGVVHGLTRVRGLTQDDSHSYVTAEQAPAEIKHLLNFVRSLLDDFGLDDYYLELSTRDPKSDKFIGTDEQWEKATKVLSDVAEESGLELVLDPGGAAFYGPKISVQCKDAIGRTWQMSTIQYDFNQPAGFGLEYQAADGTRQEPVMIHSAKFGSIERFFGVLVEHYAGAFPAWLAPVQVVGIPIRDDHAQYLEEFVTKLRKAGIRAEVDHSTERMQKKIRTAQQQKIPFMAIAGDDDVNGGTVSFRYRDGSQRNGVSIDEAVAHVVEVVRSRVNTGPSAA</sequence>
<dbReference type="Proteomes" id="UP000590511">
    <property type="component" value="Unassembled WGS sequence"/>
</dbReference>
<evidence type="ECO:0000256" key="5">
    <source>
        <dbReference type="ARBA" id="ARBA00022598"/>
    </source>
</evidence>
<evidence type="ECO:0000256" key="12">
    <source>
        <dbReference type="ARBA" id="ARBA00023146"/>
    </source>
</evidence>
<dbReference type="PRINTS" id="PR01047">
    <property type="entry name" value="TRNASYNTHTHR"/>
</dbReference>
<dbReference type="EMBL" id="JACHNC010000001">
    <property type="protein sequence ID" value="MBB4746025.1"/>
    <property type="molecule type" value="Genomic_DNA"/>
</dbReference>
<dbReference type="GO" id="GO:0000049">
    <property type="term" value="F:tRNA binding"/>
    <property type="evidence" value="ECO:0007669"/>
    <property type="project" value="UniProtKB-KW"/>
</dbReference>
<dbReference type="EC" id="6.1.1.3" evidence="14"/>
<dbReference type="InterPro" id="IPR033728">
    <property type="entry name" value="ThrRS_core"/>
</dbReference>
<accession>A0A7W7MDR0</accession>
<keyword evidence="4 14" id="KW-0820">tRNA-binding</keyword>
<evidence type="ECO:0000256" key="8">
    <source>
        <dbReference type="ARBA" id="ARBA00022833"/>
    </source>
</evidence>
<keyword evidence="6 14" id="KW-0479">Metal-binding</keyword>
<evidence type="ECO:0000256" key="3">
    <source>
        <dbReference type="ARBA" id="ARBA00022490"/>
    </source>
</evidence>
<keyword evidence="3 14" id="KW-0963">Cytoplasm</keyword>
<evidence type="ECO:0000256" key="2">
    <source>
        <dbReference type="ARBA" id="ARBA00008226"/>
    </source>
</evidence>
<comment type="subcellular location">
    <subcellularLocation>
        <location evidence="1 14">Cytoplasm</location>
    </subcellularLocation>
</comment>
<dbReference type="InterPro" id="IPR047246">
    <property type="entry name" value="ThrRS_anticodon"/>
</dbReference>
<comment type="cofactor">
    <cofactor evidence="14">
        <name>Zn(2+)</name>
        <dbReference type="ChEBI" id="CHEBI:29105"/>
    </cofactor>
    <text evidence="14">Binds 1 zinc ion per subunit.</text>
</comment>
<dbReference type="FunFam" id="3.30.930.10:FF:000019">
    <property type="entry name" value="Threonine--tRNA ligase"/>
    <property type="match status" value="1"/>
</dbReference>
<feature type="domain" description="Aminoacyl-transfer RNA synthetases class-II family profile" evidence="15">
    <location>
        <begin position="291"/>
        <end position="556"/>
    </location>
</feature>
<dbReference type="GO" id="GO:0006435">
    <property type="term" value="P:threonyl-tRNA aminoacylation"/>
    <property type="evidence" value="ECO:0007669"/>
    <property type="project" value="UniProtKB-UniRule"/>
</dbReference>
<comment type="similarity">
    <text evidence="2 14">Belongs to the class-II aminoacyl-tRNA synthetase family.</text>
</comment>
<dbReference type="GO" id="GO:0005524">
    <property type="term" value="F:ATP binding"/>
    <property type="evidence" value="ECO:0007669"/>
    <property type="project" value="UniProtKB-UniRule"/>
</dbReference>
<keyword evidence="10 14" id="KW-0694">RNA-binding</keyword>
<keyword evidence="11 14" id="KW-0648">Protein biosynthesis</keyword>
<dbReference type="InterPro" id="IPR004095">
    <property type="entry name" value="TGS"/>
</dbReference>
<feature type="binding site" evidence="14">
    <location>
        <position position="404"/>
    </location>
    <ligand>
        <name>Zn(2+)</name>
        <dbReference type="ChEBI" id="CHEBI:29105"/>
        <note>catalytic</note>
    </ligand>
</feature>
<dbReference type="FunFam" id="3.30.54.20:FF:000003">
    <property type="entry name" value="Threonine--tRNA ligase"/>
    <property type="match status" value="1"/>
</dbReference>
<dbReference type="CDD" id="cd00860">
    <property type="entry name" value="ThrRS_anticodon"/>
    <property type="match status" value="1"/>
</dbReference>
<dbReference type="PROSITE" id="PS51880">
    <property type="entry name" value="TGS"/>
    <property type="match status" value="1"/>
</dbReference>
<dbReference type="NCBIfam" id="TIGR00418">
    <property type="entry name" value="thrS"/>
    <property type="match status" value="1"/>
</dbReference>
<dbReference type="SMART" id="SM00863">
    <property type="entry name" value="tRNA_SAD"/>
    <property type="match status" value="1"/>
</dbReference>
<comment type="caution">
    <text evidence="17">The sequence shown here is derived from an EMBL/GenBank/DDBJ whole genome shotgun (WGS) entry which is preliminary data.</text>
</comment>
<dbReference type="Gene3D" id="3.40.50.800">
    <property type="entry name" value="Anticodon-binding domain"/>
    <property type="match status" value="1"/>
</dbReference>
<evidence type="ECO:0000256" key="6">
    <source>
        <dbReference type="ARBA" id="ARBA00022723"/>
    </source>
</evidence>
<gene>
    <name evidence="14" type="primary">thrS</name>
    <name evidence="17" type="ORF">BJ964_000186</name>
</gene>
<dbReference type="Gene3D" id="3.30.54.20">
    <property type="match status" value="1"/>
</dbReference>
<proteinExistence type="inferred from homology"/>
<dbReference type="InterPro" id="IPR018163">
    <property type="entry name" value="Thr/Ala-tRNA-synth_IIc_edit"/>
</dbReference>
<comment type="caution">
    <text evidence="14">Lacks conserved residue(s) required for the propagation of feature annotation.</text>
</comment>
<dbReference type="InterPro" id="IPR004154">
    <property type="entry name" value="Anticodon-bd"/>
</dbReference>
<reference evidence="17 18" key="1">
    <citation type="submission" date="2020-08" db="EMBL/GenBank/DDBJ databases">
        <title>Sequencing the genomes of 1000 actinobacteria strains.</title>
        <authorList>
            <person name="Klenk H.-P."/>
        </authorList>
    </citation>
    <scope>NUCLEOTIDE SEQUENCE [LARGE SCALE GENOMIC DNA]</scope>
    <source>
        <strain evidence="17 18">DSM 43150</strain>
    </source>
</reference>
<evidence type="ECO:0000313" key="17">
    <source>
        <dbReference type="EMBL" id="MBB4746025.1"/>
    </source>
</evidence>
<name>A0A7W7MDR0_9ACTN</name>
<dbReference type="RefSeq" id="WP_188118879.1">
    <property type="nucleotide sequence ID" value="NZ_BOMP01000093.1"/>
</dbReference>
<dbReference type="GO" id="GO:0046872">
    <property type="term" value="F:metal ion binding"/>
    <property type="evidence" value="ECO:0007669"/>
    <property type="project" value="UniProtKB-KW"/>
</dbReference>
<dbReference type="HAMAP" id="MF_00184">
    <property type="entry name" value="Thr_tRNA_synth"/>
    <property type="match status" value="1"/>
</dbReference>
<keyword evidence="5 14" id="KW-0436">Ligase</keyword>
<feature type="binding site" evidence="14">
    <location>
        <position position="533"/>
    </location>
    <ligand>
        <name>Zn(2+)</name>
        <dbReference type="ChEBI" id="CHEBI:29105"/>
        <note>catalytic</note>
    </ligand>
</feature>
<evidence type="ECO:0000256" key="13">
    <source>
        <dbReference type="ARBA" id="ARBA00049515"/>
    </source>
</evidence>
<dbReference type="InterPro" id="IPR002320">
    <property type="entry name" value="Thr-tRNA-ligase_IIa"/>
</dbReference>
<protein>
    <recommendedName>
        <fullName evidence="14">Threonine--tRNA ligase</fullName>
        <ecNumber evidence="14">6.1.1.3</ecNumber>
    </recommendedName>
    <alternativeName>
        <fullName evidence="14">Threonyl-tRNA synthetase</fullName>
        <shortName evidence="14">ThrRS</shortName>
    </alternativeName>
</protein>
<dbReference type="GO" id="GO:0005737">
    <property type="term" value="C:cytoplasm"/>
    <property type="evidence" value="ECO:0007669"/>
    <property type="project" value="UniProtKB-SubCell"/>
</dbReference>
<evidence type="ECO:0000256" key="9">
    <source>
        <dbReference type="ARBA" id="ARBA00022840"/>
    </source>
</evidence>
<dbReference type="GO" id="GO:0004829">
    <property type="term" value="F:threonine-tRNA ligase activity"/>
    <property type="evidence" value="ECO:0007669"/>
    <property type="project" value="UniProtKB-UniRule"/>
</dbReference>
<evidence type="ECO:0000259" key="16">
    <source>
        <dbReference type="PROSITE" id="PS51880"/>
    </source>
</evidence>
<keyword evidence="9 14" id="KW-0067">ATP-binding</keyword>
<dbReference type="Gene3D" id="3.30.980.10">
    <property type="entry name" value="Threonyl-trna Synthetase, Chain A, domain 2"/>
    <property type="match status" value="1"/>
</dbReference>
<evidence type="ECO:0000256" key="14">
    <source>
        <dbReference type="HAMAP-Rule" id="MF_00184"/>
    </source>
</evidence>
<dbReference type="Gene3D" id="3.30.930.10">
    <property type="entry name" value="Bira Bifunctional Protein, Domain 2"/>
    <property type="match status" value="1"/>
</dbReference>
<dbReference type="InterPro" id="IPR036621">
    <property type="entry name" value="Anticodon-bd_dom_sf"/>
</dbReference>
<evidence type="ECO:0000256" key="7">
    <source>
        <dbReference type="ARBA" id="ARBA00022741"/>
    </source>
</evidence>
<dbReference type="AlphaFoldDB" id="A0A7W7MDR0"/>
<evidence type="ECO:0000256" key="4">
    <source>
        <dbReference type="ARBA" id="ARBA00022555"/>
    </source>
</evidence>
<dbReference type="InterPro" id="IPR002314">
    <property type="entry name" value="aa-tRNA-synt_IIb"/>
</dbReference>
<dbReference type="InterPro" id="IPR006195">
    <property type="entry name" value="aa-tRNA-synth_II"/>
</dbReference>
<dbReference type="Pfam" id="PF03129">
    <property type="entry name" value="HGTP_anticodon"/>
    <property type="match status" value="1"/>
</dbReference>
<dbReference type="SUPFAM" id="SSF55681">
    <property type="entry name" value="Class II aaRS and biotin synthetases"/>
    <property type="match status" value="1"/>
</dbReference>
<evidence type="ECO:0000256" key="11">
    <source>
        <dbReference type="ARBA" id="ARBA00022917"/>
    </source>
</evidence>